<comment type="caution">
    <text evidence="1">The sequence shown here is derived from an EMBL/GenBank/DDBJ whole genome shotgun (WGS) entry which is preliminary data.</text>
</comment>
<accession>A0A8S1NDY2</accession>
<evidence type="ECO:0000313" key="1">
    <source>
        <dbReference type="EMBL" id="CAD8089469.1"/>
    </source>
</evidence>
<keyword evidence="2" id="KW-1185">Reference proteome</keyword>
<dbReference type="Proteomes" id="UP000692954">
    <property type="component" value="Unassembled WGS sequence"/>
</dbReference>
<name>A0A8S1NDY2_9CILI</name>
<reference evidence="1" key="1">
    <citation type="submission" date="2021-01" db="EMBL/GenBank/DDBJ databases">
        <authorList>
            <consortium name="Genoscope - CEA"/>
            <person name="William W."/>
        </authorList>
    </citation>
    <scope>NUCLEOTIDE SEQUENCE</scope>
</reference>
<dbReference type="AlphaFoldDB" id="A0A8S1NDY2"/>
<proteinExistence type="predicted"/>
<organism evidence="1 2">
    <name type="scientific">Paramecium sonneborni</name>
    <dbReference type="NCBI Taxonomy" id="65129"/>
    <lineage>
        <taxon>Eukaryota</taxon>
        <taxon>Sar</taxon>
        <taxon>Alveolata</taxon>
        <taxon>Ciliophora</taxon>
        <taxon>Intramacronucleata</taxon>
        <taxon>Oligohymenophorea</taxon>
        <taxon>Peniculida</taxon>
        <taxon>Parameciidae</taxon>
        <taxon>Paramecium</taxon>
    </lineage>
</organism>
<dbReference type="EMBL" id="CAJJDN010000054">
    <property type="protein sequence ID" value="CAD8089469.1"/>
    <property type="molecule type" value="Genomic_DNA"/>
</dbReference>
<protein>
    <submittedName>
        <fullName evidence="1">Uncharacterized protein</fullName>
    </submittedName>
</protein>
<gene>
    <name evidence="1" type="ORF">PSON_ATCC_30995.1.T0540131</name>
</gene>
<sequence length="254" mass="30207">MTWNIRIRILDSMGQFRFRFSWMDQLNIIIQNLLSLEELDIWFLKIKDNMALKCLIVSFMIIDSLNIHEICKYYINYIYLIHHFHYSSYIYYITFIQQITNKQLFMNTCSTTDFDKTAQFFFPNSLNPTYSPQKQQQKSLQIICIDPFKKGSNTNIKIKRTNSQIELPKLQLYTEVESPDNHNKIRANFIRDQLYTPNASRAERFPCNNINKSNESSPQKMSSQISFNKQKQTQKSFLKCGPQQKIVTRIFGEL</sequence>
<evidence type="ECO:0000313" key="2">
    <source>
        <dbReference type="Proteomes" id="UP000692954"/>
    </source>
</evidence>